<evidence type="ECO:0000256" key="1">
    <source>
        <dbReference type="ARBA" id="ARBA00006739"/>
    </source>
</evidence>
<dbReference type="InterPro" id="IPR029044">
    <property type="entry name" value="Nucleotide-diphossugar_trans"/>
</dbReference>
<feature type="domain" description="Glycosyltransferase 2-like" evidence="4">
    <location>
        <begin position="7"/>
        <end position="133"/>
    </location>
</feature>
<evidence type="ECO:0000256" key="3">
    <source>
        <dbReference type="ARBA" id="ARBA00022679"/>
    </source>
</evidence>
<dbReference type="EMBL" id="WAGD01000024">
    <property type="protein sequence ID" value="KAB0880651.1"/>
    <property type="molecule type" value="Genomic_DNA"/>
</dbReference>
<keyword evidence="2" id="KW-0328">Glycosyltransferase</keyword>
<comment type="caution">
    <text evidence="6">The sequence shown here is derived from an EMBL/GenBank/DDBJ whole genome shotgun (WGS) entry which is preliminary data.</text>
</comment>
<dbReference type="AlphaFoldDB" id="A0A2T7AXN7"/>
<reference evidence="6 7" key="1">
    <citation type="submission" date="2016-12" db="EMBL/GenBank/DDBJ databases">
        <title>Analysis of the Molecular Diversity Among Cronobacter Species Isolated from Filth Flies Using a Pan Genomic DNA Microarray.</title>
        <authorList>
            <person name="Pava-Ripoll M."/>
            <person name="Tall B."/>
            <person name="Farber J."/>
            <person name="Fanning S."/>
            <person name="Lehner A."/>
            <person name="Stephan R."/>
            <person name="Pagotto F."/>
            <person name="Iverson C."/>
            <person name="Ziobro G."/>
            <person name="Miller A."/>
            <person name="Pearson R."/>
            <person name="Yan Q."/>
            <person name="Kim M."/>
            <person name="Jeong S."/>
            <person name="Park J."/>
            <person name="Jun S."/>
            <person name="Choi H."/>
            <person name="Chung T."/>
            <person name="Yoo Y."/>
            <person name="Park E."/>
            <person name="Hwang S."/>
            <person name="Lee B."/>
            <person name="Sathyamoorthy V."/>
            <person name="Carter L."/>
            <person name="Mammel M."/>
            <person name="Jackson S."/>
            <person name="Kothary M."/>
            <person name="Patel I."/>
            <person name="Grim C."/>
            <person name="Gopinath G."/>
            <person name="Gangiredla J."/>
            <person name="Chase H."/>
        </authorList>
    </citation>
    <scope>NUCLEOTIDE SEQUENCE [LARGE SCALE GENOMIC DNA]</scope>
    <source>
        <strain evidence="6 7">MOD1-Md1s</strain>
    </source>
</reference>
<keyword evidence="3 6" id="KW-0808">Transferase</keyword>
<evidence type="ECO:0000256" key="2">
    <source>
        <dbReference type="ARBA" id="ARBA00022676"/>
    </source>
</evidence>
<dbReference type="GO" id="GO:0016757">
    <property type="term" value="F:glycosyltransferase activity"/>
    <property type="evidence" value="ECO:0007669"/>
    <property type="project" value="UniProtKB-KW"/>
</dbReference>
<evidence type="ECO:0000313" key="5">
    <source>
        <dbReference type="EMBL" id="KAB0880651.1"/>
    </source>
</evidence>
<accession>A0A2T7AXN7</accession>
<evidence type="ECO:0000313" key="6">
    <source>
        <dbReference type="EMBL" id="PUX17245.1"/>
    </source>
</evidence>
<dbReference type="EMBL" id="MSAE01000004">
    <property type="protein sequence ID" value="PUX17245.1"/>
    <property type="molecule type" value="Genomic_DNA"/>
</dbReference>
<keyword evidence="8" id="KW-1185">Reference proteome</keyword>
<dbReference type="OrthoDB" id="7665907at2"/>
<dbReference type="InterPro" id="IPR001173">
    <property type="entry name" value="Glyco_trans_2-like"/>
</dbReference>
<evidence type="ECO:0000313" key="8">
    <source>
        <dbReference type="Proteomes" id="UP000469927"/>
    </source>
</evidence>
<dbReference type="Pfam" id="PF00535">
    <property type="entry name" value="Glycos_transf_2"/>
    <property type="match status" value="1"/>
</dbReference>
<gene>
    <name evidence="6" type="ORF">AUN14_03565</name>
    <name evidence="5" type="ORF">FZI19_09395</name>
</gene>
<proteinExistence type="inferred from homology"/>
<evidence type="ECO:0000259" key="4">
    <source>
        <dbReference type="Pfam" id="PF00535"/>
    </source>
</evidence>
<reference evidence="5 8" key="2">
    <citation type="submission" date="2019-08" db="EMBL/GenBank/DDBJ databases">
        <title>Prevalence, distribution, and phylogeny of type two toxin-antitoxin genes possessed by Cronobacter species where C. sakazakii homologs follow sequence type lineages.</title>
        <authorList>
            <person name="Finkelstein S."/>
            <person name="Negrete F."/>
            <person name="Jang H."/>
            <person name="Gopinath G.R."/>
            <person name="Tall B.D."/>
        </authorList>
    </citation>
    <scope>NUCLEOTIDE SEQUENCE [LARGE SCALE GENOMIC DNA]</scope>
    <source>
        <strain evidence="5 8">MOD1_GK1257</strain>
    </source>
</reference>
<dbReference type="PANTHER" id="PTHR43179:SF12">
    <property type="entry name" value="GALACTOFURANOSYLTRANSFERASE GLFT2"/>
    <property type="match status" value="1"/>
</dbReference>
<dbReference type="RefSeq" id="WP_075192413.1">
    <property type="nucleotide sequence ID" value="NZ_JADKNN010000001.1"/>
</dbReference>
<organism evidence="6 7">
    <name type="scientific">Cronobacter muytjensii</name>
    <dbReference type="NCBI Taxonomy" id="413501"/>
    <lineage>
        <taxon>Bacteria</taxon>
        <taxon>Pseudomonadati</taxon>
        <taxon>Pseudomonadota</taxon>
        <taxon>Gammaproteobacteria</taxon>
        <taxon>Enterobacterales</taxon>
        <taxon>Enterobacteriaceae</taxon>
        <taxon>Cronobacter</taxon>
    </lineage>
</organism>
<dbReference type="Proteomes" id="UP000244378">
    <property type="component" value="Unassembled WGS sequence"/>
</dbReference>
<dbReference type="PANTHER" id="PTHR43179">
    <property type="entry name" value="RHAMNOSYLTRANSFERASE WBBL"/>
    <property type="match status" value="1"/>
</dbReference>
<protein>
    <submittedName>
        <fullName evidence="6">Glycosyl transferase 2 family protein</fullName>
    </submittedName>
    <submittedName>
        <fullName evidence="5">Glycosyltransferase</fullName>
    </submittedName>
</protein>
<evidence type="ECO:0000313" key="7">
    <source>
        <dbReference type="Proteomes" id="UP000244378"/>
    </source>
</evidence>
<name>A0A2T7AXN7_9ENTR</name>
<dbReference type="Proteomes" id="UP000469927">
    <property type="component" value="Unassembled WGS sequence"/>
</dbReference>
<dbReference type="SUPFAM" id="SSF53448">
    <property type="entry name" value="Nucleotide-diphospho-sugar transferases"/>
    <property type="match status" value="1"/>
</dbReference>
<comment type="similarity">
    <text evidence="1">Belongs to the glycosyltransferase 2 family.</text>
</comment>
<dbReference type="Gene3D" id="3.90.550.10">
    <property type="entry name" value="Spore Coat Polysaccharide Biosynthesis Protein SpsA, Chain A"/>
    <property type="match status" value="1"/>
</dbReference>
<sequence length="304" mass="34755">MVKVYALIVTFKRKELLKKVVESVLSQTHAPSKVIVVDNNSNDGTEAVVAHLKSSSSIEIEYQNTGANLGGAGGFAFGFNHVLSDDFDYLWIMDDDLLPEQNCLEQLLSCASNNHIIQPARFNLDGTCAEYSPIKFDLASPFLLHPKIETVKDHIESLQCNDSEIQIEGIPFEGPLIPRNIINKVGLPDKRFFIFYDDLDYAIRTRKAGFKIFCKKDAIAYRLLMNNQLNDLQSWKGYFMLRNFFKIHYMHGENIFVRAKPVLLATTYILKELLCLRPKNAKTCWYAFVDSLKNNFQPRAKYIP</sequence>